<evidence type="ECO:0000256" key="6">
    <source>
        <dbReference type="ARBA" id="ARBA00022840"/>
    </source>
</evidence>
<dbReference type="RefSeq" id="WP_093365642.1">
    <property type="nucleotide sequence ID" value="NZ_FNCW01000003.1"/>
</dbReference>
<evidence type="ECO:0000256" key="2">
    <source>
        <dbReference type="ARBA" id="ARBA00010190"/>
    </source>
</evidence>
<comment type="catalytic activity">
    <reaction evidence="7 8">
        <text>5-amino-1-(5-phospho-D-ribosyl)imidazole-4-carboxylate + L-aspartate + ATP = (2S)-2-[5-amino-1-(5-phospho-beta-D-ribosyl)imidazole-4-carboxamido]succinate + ADP + phosphate + 2 H(+)</text>
        <dbReference type="Rhea" id="RHEA:22628"/>
        <dbReference type="ChEBI" id="CHEBI:15378"/>
        <dbReference type="ChEBI" id="CHEBI:29991"/>
        <dbReference type="ChEBI" id="CHEBI:30616"/>
        <dbReference type="ChEBI" id="CHEBI:43474"/>
        <dbReference type="ChEBI" id="CHEBI:58443"/>
        <dbReference type="ChEBI" id="CHEBI:77657"/>
        <dbReference type="ChEBI" id="CHEBI:456216"/>
        <dbReference type="EC" id="6.3.2.6"/>
    </reaction>
</comment>
<dbReference type="EC" id="6.3.2.6" evidence="8"/>
<dbReference type="OrthoDB" id="9801549at2"/>
<dbReference type="InterPro" id="IPR018236">
    <property type="entry name" value="SAICAR_synthetase_CS"/>
</dbReference>
<accession>A0A1G7V4M4</accession>
<dbReference type="EMBL" id="FNCW01000003">
    <property type="protein sequence ID" value="SDG54716.1"/>
    <property type="molecule type" value="Genomic_DNA"/>
</dbReference>
<dbReference type="FunFam" id="3.30.200.20:FF:000199">
    <property type="entry name" value="Phosphoribosylaminoimidazole-succinocarboxamide synthase"/>
    <property type="match status" value="1"/>
</dbReference>
<evidence type="ECO:0000256" key="7">
    <source>
        <dbReference type="ARBA" id="ARBA00048475"/>
    </source>
</evidence>
<keyword evidence="3 8" id="KW-0436">Ligase</keyword>
<proteinExistence type="inferred from homology"/>
<protein>
    <recommendedName>
        <fullName evidence="8">Phosphoribosylaminoimidazole-succinocarboxamide synthase</fullName>
        <ecNumber evidence="8">6.3.2.6</ecNumber>
    </recommendedName>
    <alternativeName>
        <fullName evidence="8">SAICAR synthetase</fullName>
    </alternativeName>
</protein>
<evidence type="ECO:0000256" key="1">
    <source>
        <dbReference type="ARBA" id="ARBA00004672"/>
    </source>
</evidence>
<dbReference type="InterPro" id="IPR028923">
    <property type="entry name" value="SAICAR_synt/ADE2_N"/>
</dbReference>
<sequence>MSATLLSTQFQLPDQIDFYKGKVREVYTLAQNKIVIVATDRLSAFDVVLPQGIPYKGQILNEIASEMLQATQDLVPNWLEAVPDPNVSAGVKCQPFKVEMVVRNYLVGHAAREYFAGKRELCGVEFEEGLKLNAKFDAPIITPTTKAEQGEHDQDISREEILDQGIVSQADYEVLEDYALKLFHRGTELADKRGLLLVDTKYEFGKTPEGKIVVIDEIHTPDSSRYFYKEGYEERQAKGEKQKQLSKEFVREWLMENGFQGKEGQEIPELTPEVVNSISERYIELYEKITGKRFQKADVNSMETRILSNIEDYLKS</sequence>
<keyword evidence="4 8" id="KW-0547">Nucleotide-binding</keyword>
<dbReference type="GO" id="GO:0005737">
    <property type="term" value="C:cytoplasm"/>
    <property type="evidence" value="ECO:0007669"/>
    <property type="project" value="TreeGrafter"/>
</dbReference>
<gene>
    <name evidence="8" type="primary">purC</name>
    <name evidence="10" type="ORF">SAMN04488027_10375</name>
</gene>
<dbReference type="PANTHER" id="PTHR43700:SF1">
    <property type="entry name" value="PHOSPHORIBOSYLAMINOIMIDAZOLE-SUCCINOCARBOXAMIDE SYNTHASE"/>
    <property type="match status" value="1"/>
</dbReference>
<organism evidence="10 11">
    <name type="scientific">Psychroflexus sediminis</name>
    <dbReference type="NCBI Taxonomy" id="470826"/>
    <lineage>
        <taxon>Bacteria</taxon>
        <taxon>Pseudomonadati</taxon>
        <taxon>Bacteroidota</taxon>
        <taxon>Flavobacteriia</taxon>
        <taxon>Flavobacteriales</taxon>
        <taxon>Flavobacteriaceae</taxon>
        <taxon>Psychroflexus</taxon>
    </lineage>
</organism>
<keyword evidence="6 8" id="KW-0067">ATP-binding</keyword>
<dbReference type="NCBIfam" id="NF009251">
    <property type="entry name" value="PRK12607.1"/>
    <property type="match status" value="1"/>
</dbReference>
<dbReference type="AlphaFoldDB" id="A0A1G7V4M4"/>
<dbReference type="Gene3D" id="3.30.470.20">
    <property type="entry name" value="ATP-grasp fold, B domain"/>
    <property type="match status" value="1"/>
</dbReference>
<evidence type="ECO:0000256" key="4">
    <source>
        <dbReference type="ARBA" id="ARBA00022741"/>
    </source>
</evidence>
<dbReference type="HAMAP" id="MF_00137">
    <property type="entry name" value="SAICAR_synth"/>
    <property type="match status" value="1"/>
</dbReference>
<dbReference type="Pfam" id="PF01259">
    <property type="entry name" value="SAICAR_synt"/>
    <property type="match status" value="1"/>
</dbReference>
<dbReference type="GO" id="GO:0005524">
    <property type="term" value="F:ATP binding"/>
    <property type="evidence" value="ECO:0007669"/>
    <property type="project" value="UniProtKB-KW"/>
</dbReference>
<dbReference type="PANTHER" id="PTHR43700">
    <property type="entry name" value="PHOSPHORIBOSYLAMINOIMIDAZOLE-SUCCINOCARBOXAMIDE SYNTHASE"/>
    <property type="match status" value="1"/>
</dbReference>
<dbReference type="PROSITE" id="PS01058">
    <property type="entry name" value="SAICAR_SYNTHETASE_2"/>
    <property type="match status" value="1"/>
</dbReference>
<evidence type="ECO:0000313" key="11">
    <source>
        <dbReference type="Proteomes" id="UP000199296"/>
    </source>
</evidence>
<reference evidence="10 11" key="1">
    <citation type="submission" date="2016-10" db="EMBL/GenBank/DDBJ databases">
        <authorList>
            <person name="de Groot N.N."/>
        </authorList>
    </citation>
    <scope>NUCLEOTIDE SEQUENCE [LARGE SCALE GENOMIC DNA]</scope>
    <source>
        <strain evidence="10 11">DSM 19803</strain>
    </source>
</reference>
<evidence type="ECO:0000313" key="10">
    <source>
        <dbReference type="EMBL" id="SDG54716.1"/>
    </source>
</evidence>
<evidence type="ECO:0000256" key="3">
    <source>
        <dbReference type="ARBA" id="ARBA00022598"/>
    </source>
</evidence>
<dbReference type="STRING" id="470826.SAMN04488027_10375"/>
<dbReference type="SUPFAM" id="SSF56104">
    <property type="entry name" value="SAICAR synthase-like"/>
    <property type="match status" value="1"/>
</dbReference>
<name>A0A1G7V4M4_9FLAO</name>
<keyword evidence="5 8" id="KW-0658">Purine biosynthesis</keyword>
<dbReference type="GO" id="GO:0004639">
    <property type="term" value="F:phosphoribosylaminoimidazolesuccinocarboxamide synthase activity"/>
    <property type="evidence" value="ECO:0007669"/>
    <property type="project" value="UniProtKB-UniRule"/>
</dbReference>
<dbReference type="Gene3D" id="3.30.200.20">
    <property type="entry name" value="Phosphorylase Kinase, domain 1"/>
    <property type="match status" value="1"/>
</dbReference>
<dbReference type="UniPathway" id="UPA00074">
    <property type="reaction ID" value="UER00131"/>
</dbReference>
<feature type="domain" description="SAICAR synthetase/ADE2 N-terminal" evidence="9">
    <location>
        <begin position="18"/>
        <end position="261"/>
    </location>
</feature>
<comment type="similarity">
    <text evidence="2 8">Belongs to the SAICAR synthetase family.</text>
</comment>
<dbReference type="Proteomes" id="UP000199296">
    <property type="component" value="Unassembled WGS sequence"/>
</dbReference>
<evidence type="ECO:0000256" key="5">
    <source>
        <dbReference type="ARBA" id="ARBA00022755"/>
    </source>
</evidence>
<dbReference type="GO" id="GO:0006189">
    <property type="term" value="P:'de novo' IMP biosynthetic process"/>
    <property type="evidence" value="ECO:0007669"/>
    <property type="project" value="UniProtKB-UniRule"/>
</dbReference>
<dbReference type="CDD" id="cd01414">
    <property type="entry name" value="SAICAR_synt_Sc"/>
    <property type="match status" value="1"/>
</dbReference>
<keyword evidence="11" id="KW-1185">Reference proteome</keyword>
<evidence type="ECO:0000259" key="9">
    <source>
        <dbReference type="Pfam" id="PF01259"/>
    </source>
</evidence>
<comment type="pathway">
    <text evidence="1 8">Purine metabolism; IMP biosynthesis via de novo pathway; 5-amino-1-(5-phospho-D-ribosyl)imidazole-4-carboxamide from 5-amino-1-(5-phospho-D-ribosyl)imidazole-4-carboxylate: step 1/2.</text>
</comment>
<evidence type="ECO:0000256" key="8">
    <source>
        <dbReference type="HAMAP-Rule" id="MF_00137"/>
    </source>
</evidence>